<accession>H3GNA4</accession>
<evidence type="ECO:0000259" key="4">
    <source>
        <dbReference type="Pfam" id="PF16135"/>
    </source>
</evidence>
<keyword evidence="2" id="KW-0539">Nucleus</keyword>
<feature type="region of interest" description="Disordered" evidence="3">
    <location>
        <begin position="274"/>
        <end position="297"/>
    </location>
</feature>
<evidence type="ECO:0000256" key="1">
    <source>
        <dbReference type="ARBA" id="ARBA00004123"/>
    </source>
</evidence>
<dbReference type="AlphaFoldDB" id="H3GNA4"/>
<dbReference type="InParanoid" id="H3GNA4"/>
<dbReference type="EnsemblProtists" id="Phyra78069">
    <property type="protein sequence ID" value="Phyra78069"/>
    <property type="gene ID" value="Phyra78069"/>
</dbReference>
<dbReference type="HOGENOM" id="CLU_651305_0_0_1"/>
<evidence type="ECO:0000313" key="6">
    <source>
        <dbReference type="Proteomes" id="UP000005238"/>
    </source>
</evidence>
<dbReference type="EMBL" id="DS566025">
    <property type="status" value="NOT_ANNOTATED_CDS"/>
    <property type="molecule type" value="Genomic_DNA"/>
</dbReference>
<reference evidence="5" key="2">
    <citation type="submission" date="2015-06" db="UniProtKB">
        <authorList>
            <consortium name="EnsemblProtists"/>
        </authorList>
    </citation>
    <scope>IDENTIFICATION</scope>
    <source>
        <strain evidence="5">Pr102</strain>
    </source>
</reference>
<evidence type="ECO:0000256" key="2">
    <source>
        <dbReference type="ARBA" id="ARBA00023242"/>
    </source>
</evidence>
<dbReference type="VEuPathDB" id="FungiDB:KRP23_144"/>
<comment type="subcellular location">
    <subcellularLocation>
        <location evidence="1">Nucleus</location>
    </subcellularLocation>
</comment>
<reference evidence="6" key="1">
    <citation type="journal article" date="2006" name="Science">
        <title>Phytophthora genome sequences uncover evolutionary origins and mechanisms of pathogenesis.</title>
        <authorList>
            <person name="Tyler B.M."/>
            <person name="Tripathy S."/>
            <person name="Zhang X."/>
            <person name="Dehal P."/>
            <person name="Jiang R.H."/>
            <person name="Aerts A."/>
            <person name="Arredondo F.D."/>
            <person name="Baxter L."/>
            <person name="Bensasson D."/>
            <person name="Beynon J.L."/>
            <person name="Chapman J."/>
            <person name="Damasceno C.M."/>
            <person name="Dorrance A.E."/>
            <person name="Dou D."/>
            <person name="Dickerman A.W."/>
            <person name="Dubchak I.L."/>
            <person name="Garbelotto M."/>
            <person name="Gijzen M."/>
            <person name="Gordon S.G."/>
            <person name="Govers F."/>
            <person name="Grunwald N.J."/>
            <person name="Huang W."/>
            <person name="Ivors K.L."/>
            <person name="Jones R.W."/>
            <person name="Kamoun S."/>
            <person name="Krampis K."/>
            <person name="Lamour K.H."/>
            <person name="Lee M.K."/>
            <person name="McDonald W.H."/>
            <person name="Medina M."/>
            <person name="Meijer H.J."/>
            <person name="Nordberg E.K."/>
            <person name="Maclean D.J."/>
            <person name="Ospina-Giraldo M.D."/>
            <person name="Morris P.F."/>
            <person name="Phuntumart V."/>
            <person name="Putnam N.H."/>
            <person name="Rash S."/>
            <person name="Rose J.K."/>
            <person name="Sakihama Y."/>
            <person name="Salamov A.A."/>
            <person name="Savidor A."/>
            <person name="Scheuring C.F."/>
            <person name="Smith B.M."/>
            <person name="Sobral B.W."/>
            <person name="Terry A."/>
            <person name="Torto-Alalibo T.A."/>
            <person name="Win J."/>
            <person name="Xu Z."/>
            <person name="Zhang H."/>
            <person name="Grigoriev I.V."/>
            <person name="Rokhsar D.S."/>
            <person name="Boore J.L."/>
        </authorList>
    </citation>
    <scope>NUCLEOTIDE SEQUENCE [LARGE SCALE GENOMIC DNA]</scope>
    <source>
        <strain evidence="6">Pr102</strain>
    </source>
</reference>
<keyword evidence="6" id="KW-1185">Reference proteome</keyword>
<evidence type="ECO:0000313" key="5">
    <source>
        <dbReference type="EnsemblProtists" id="Phyra78069"/>
    </source>
</evidence>
<evidence type="ECO:0000256" key="3">
    <source>
        <dbReference type="SAM" id="MobiDB-lite"/>
    </source>
</evidence>
<dbReference type="Proteomes" id="UP000005238">
    <property type="component" value="Unassembled WGS sequence"/>
</dbReference>
<protein>
    <recommendedName>
        <fullName evidence="4">Tify domain-containing protein</fullName>
    </recommendedName>
</protein>
<feature type="compositionally biased region" description="Low complexity" evidence="3">
    <location>
        <begin position="45"/>
        <end position="57"/>
    </location>
</feature>
<feature type="compositionally biased region" description="Polar residues" evidence="3">
    <location>
        <begin position="62"/>
        <end position="77"/>
    </location>
</feature>
<name>H3GNA4_PHYRM</name>
<dbReference type="VEuPathDB" id="FungiDB:KRP22_14241"/>
<dbReference type="InterPro" id="IPR032308">
    <property type="entry name" value="TDBD"/>
</dbReference>
<dbReference type="GO" id="GO:0005634">
    <property type="term" value="C:nucleus"/>
    <property type="evidence" value="ECO:0007669"/>
    <property type="project" value="UniProtKB-SubCell"/>
</dbReference>
<dbReference type="eggNOG" id="ENOG502SG0F">
    <property type="taxonomic scope" value="Eukaryota"/>
</dbReference>
<organism evidence="5 6">
    <name type="scientific">Phytophthora ramorum</name>
    <name type="common">Sudden oak death agent</name>
    <dbReference type="NCBI Taxonomy" id="164328"/>
    <lineage>
        <taxon>Eukaryota</taxon>
        <taxon>Sar</taxon>
        <taxon>Stramenopiles</taxon>
        <taxon>Oomycota</taxon>
        <taxon>Peronosporomycetes</taxon>
        <taxon>Peronosporales</taxon>
        <taxon>Peronosporaceae</taxon>
        <taxon>Phytophthora</taxon>
    </lineage>
</organism>
<sequence>MESGAATTKAVDVAGSGSKSEVAGVEKETAADAGGAVDDGDITAQEQQIIPQDVVVVDEQRSSPPQENDEPCQQTKGESGAEPEPSNTDMMAGLSEPKQLTESDETVMQQQEQPNPEPLDHQDAPVAQSTTPQKQEPAPKAPHELVGASEQPALSGDELVSAVRVQRDDKTNRWRFPIMCSRTSSLRESGVMKSGTCIWSPKKMAITQCDCCSKQLNYAEFVHHTDSRLVKNVKDASEDPMPHLFVEHRDMTQHTPLEKFLPALRSWAAHQRLNNTPAKSRRSHSMRQEALTTATTSSETSTKAIPDFLSRLRTLALFKRPKHRSDKTSTAVRLSDPANFDFLAQVVCLSPKYVMRMVDGSLVDRAAFSEIPEPGHLFPRKSGWLAFNHLPLAARQITCMCCEKRFGFDEFAGHAGIVPSEL</sequence>
<dbReference type="Pfam" id="PF16135">
    <property type="entry name" value="TDBD"/>
    <property type="match status" value="1"/>
</dbReference>
<feature type="region of interest" description="Disordered" evidence="3">
    <location>
        <begin position="1"/>
        <end position="159"/>
    </location>
</feature>
<feature type="domain" description="Tify" evidence="4">
    <location>
        <begin position="394"/>
        <end position="416"/>
    </location>
</feature>
<proteinExistence type="predicted"/>